<dbReference type="SUPFAM" id="SSF53756">
    <property type="entry name" value="UDP-Glycosyltransferase/glycogen phosphorylase"/>
    <property type="match status" value="1"/>
</dbReference>
<dbReference type="Pfam" id="PF13692">
    <property type="entry name" value="Glyco_trans_1_4"/>
    <property type="match status" value="1"/>
</dbReference>
<evidence type="ECO:0000313" key="6">
    <source>
        <dbReference type="Proteomes" id="UP000186456"/>
    </source>
</evidence>
<evidence type="ECO:0000256" key="1">
    <source>
        <dbReference type="ARBA" id="ARBA00021292"/>
    </source>
</evidence>
<protein>
    <recommendedName>
        <fullName evidence="1">D-inositol 3-phosphate glycosyltransferase</fullName>
    </recommendedName>
</protein>
<gene>
    <name evidence="5" type="ORF">SAMN04487788_1578</name>
</gene>
<feature type="domain" description="Glycosyltransferase subfamily 4-like N-terminal" evidence="4">
    <location>
        <begin position="19"/>
        <end position="215"/>
    </location>
</feature>
<dbReference type="Pfam" id="PF13439">
    <property type="entry name" value="Glyco_transf_4"/>
    <property type="match status" value="1"/>
</dbReference>
<dbReference type="Gene3D" id="3.40.50.2000">
    <property type="entry name" value="Glycogen Phosphorylase B"/>
    <property type="match status" value="2"/>
</dbReference>
<sequence length="402" mass="43799">MLRDMRIALVTDYYLPTLGGVQTAVKSLREALTRAGHEVAVFCPLAQPSADPSIVALSTSRAFRPDGYPFTWPPRDAAALMRREFVERRIDVVHTHSEMFAALAGVRAARDLGLPIVHTMHGRVDVYTTSVLPLPRVTVPLLAALHARHISHRGLRLRPDSPYTATPAARSMWRLMLAQSRASDHVIVPSTHFARKLTQQGVQTPISVVPNGLEPSVLDRIGAPLERRLSPGETLRLVWVGRLSPEKRPAVLADAARTFARDVAVDVYGDGLSRRSIERRGTRLALHGSVSQQEVLHAMRASHLLVSSSYDFDNQPMVMLEAAASGLPVLFCDPDLGEVVPPGGGFLTDTPDAAGISALVAKIRREPHMITAASAAMIRGRAQIEQRVDPIIAVYESAMSTC</sequence>
<dbReference type="PANTHER" id="PTHR45947:SF3">
    <property type="entry name" value="SULFOQUINOVOSYL TRANSFERASE SQD2"/>
    <property type="match status" value="1"/>
</dbReference>
<organism evidence="5 6">
    <name type="scientific">Microbacterium testaceum (strain StLB037)</name>
    <dbReference type="NCBI Taxonomy" id="979556"/>
    <lineage>
        <taxon>Bacteria</taxon>
        <taxon>Bacillati</taxon>
        <taxon>Actinomycetota</taxon>
        <taxon>Actinomycetes</taxon>
        <taxon>Micrococcales</taxon>
        <taxon>Microbacteriaceae</taxon>
        <taxon>Microbacterium</taxon>
    </lineage>
</organism>
<dbReference type="GO" id="GO:1901137">
    <property type="term" value="P:carbohydrate derivative biosynthetic process"/>
    <property type="evidence" value="ECO:0007669"/>
    <property type="project" value="UniProtKB-ARBA"/>
</dbReference>
<accession>A0A1H0NVI3</accession>
<proteinExistence type="predicted"/>
<name>A0A1H0NVI3_MICTS</name>
<keyword evidence="2" id="KW-0328">Glycosyltransferase</keyword>
<dbReference type="Proteomes" id="UP000186456">
    <property type="component" value="Unassembled WGS sequence"/>
</dbReference>
<dbReference type="AlphaFoldDB" id="A0A1H0NVI3"/>
<dbReference type="EMBL" id="FNJN01000003">
    <property type="protein sequence ID" value="SDO96762.1"/>
    <property type="molecule type" value="Genomic_DNA"/>
</dbReference>
<evidence type="ECO:0000256" key="3">
    <source>
        <dbReference type="ARBA" id="ARBA00022679"/>
    </source>
</evidence>
<reference evidence="5 6" key="1">
    <citation type="submission" date="2016-10" db="EMBL/GenBank/DDBJ databases">
        <authorList>
            <person name="de Groot N.N."/>
        </authorList>
    </citation>
    <scope>NUCLEOTIDE SEQUENCE [LARGE SCALE GENOMIC DNA]</scope>
    <source>
        <strain evidence="5 6">StLB037</strain>
    </source>
</reference>
<evidence type="ECO:0000313" key="5">
    <source>
        <dbReference type="EMBL" id="SDO96762.1"/>
    </source>
</evidence>
<evidence type="ECO:0000256" key="2">
    <source>
        <dbReference type="ARBA" id="ARBA00022676"/>
    </source>
</evidence>
<dbReference type="PANTHER" id="PTHR45947">
    <property type="entry name" value="SULFOQUINOVOSYL TRANSFERASE SQD2"/>
    <property type="match status" value="1"/>
</dbReference>
<dbReference type="InterPro" id="IPR028098">
    <property type="entry name" value="Glyco_trans_4-like_N"/>
</dbReference>
<keyword evidence="3 5" id="KW-0808">Transferase</keyword>
<dbReference type="InterPro" id="IPR050194">
    <property type="entry name" value="Glycosyltransferase_grp1"/>
</dbReference>
<evidence type="ECO:0000259" key="4">
    <source>
        <dbReference type="Pfam" id="PF13439"/>
    </source>
</evidence>
<dbReference type="GO" id="GO:0016757">
    <property type="term" value="F:glycosyltransferase activity"/>
    <property type="evidence" value="ECO:0007669"/>
    <property type="project" value="UniProtKB-KW"/>
</dbReference>